<reference evidence="5 6" key="1">
    <citation type="submission" date="2019-01" db="EMBL/GenBank/DDBJ databases">
        <title>A draft genome assembly of the solar-powered sea slug Elysia chlorotica.</title>
        <authorList>
            <person name="Cai H."/>
            <person name="Li Q."/>
            <person name="Fang X."/>
            <person name="Li J."/>
            <person name="Curtis N.E."/>
            <person name="Altenburger A."/>
            <person name="Shibata T."/>
            <person name="Feng M."/>
            <person name="Maeda T."/>
            <person name="Schwartz J.A."/>
            <person name="Shigenobu S."/>
            <person name="Lundholm N."/>
            <person name="Nishiyama T."/>
            <person name="Yang H."/>
            <person name="Hasebe M."/>
            <person name="Li S."/>
            <person name="Pierce S.K."/>
            <person name="Wang J."/>
        </authorList>
    </citation>
    <scope>NUCLEOTIDE SEQUENCE [LARGE SCALE GENOMIC DNA]</scope>
    <source>
        <strain evidence="5">EC2010</strain>
        <tissue evidence="5">Whole organism of an adult</tissue>
    </source>
</reference>
<feature type="region of interest" description="Disordered" evidence="3">
    <location>
        <begin position="1166"/>
        <end position="1312"/>
    </location>
</feature>
<evidence type="ECO:0000256" key="2">
    <source>
        <dbReference type="PROSITE-ProRule" id="PRU00332"/>
    </source>
</evidence>
<proteinExistence type="predicted"/>
<dbReference type="GO" id="GO:0005829">
    <property type="term" value="C:cytosol"/>
    <property type="evidence" value="ECO:0007669"/>
    <property type="project" value="TreeGrafter"/>
</dbReference>
<feature type="compositionally biased region" description="Low complexity" evidence="3">
    <location>
        <begin position="1276"/>
        <end position="1286"/>
    </location>
</feature>
<name>A0A433T9W0_ELYCH</name>
<protein>
    <recommendedName>
        <fullName evidence="4">HTH La-type RNA-binding domain-containing protein</fullName>
    </recommendedName>
</protein>
<evidence type="ECO:0000313" key="6">
    <source>
        <dbReference type="Proteomes" id="UP000271974"/>
    </source>
</evidence>
<feature type="compositionally biased region" description="Low complexity" evidence="3">
    <location>
        <begin position="87"/>
        <end position="113"/>
    </location>
</feature>
<feature type="compositionally biased region" description="Gly residues" evidence="3">
    <location>
        <begin position="720"/>
        <end position="729"/>
    </location>
</feature>
<dbReference type="PROSITE" id="PS50961">
    <property type="entry name" value="HTH_LA"/>
    <property type="match status" value="1"/>
</dbReference>
<gene>
    <name evidence="5" type="ORF">EGW08_013854</name>
</gene>
<evidence type="ECO:0000313" key="5">
    <source>
        <dbReference type="EMBL" id="RUS78383.1"/>
    </source>
</evidence>
<dbReference type="InterPro" id="IPR036390">
    <property type="entry name" value="WH_DNA-bd_sf"/>
</dbReference>
<feature type="compositionally biased region" description="Polar residues" evidence="3">
    <location>
        <begin position="1013"/>
        <end position="1026"/>
    </location>
</feature>
<dbReference type="STRING" id="188477.A0A433T9W0"/>
<dbReference type="EMBL" id="RQTK01000513">
    <property type="protein sequence ID" value="RUS78383.1"/>
    <property type="molecule type" value="Genomic_DNA"/>
</dbReference>
<feature type="compositionally biased region" description="Basic residues" evidence="3">
    <location>
        <begin position="831"/>
        <end position="846"/>
    </location>
</feature>
<feature type="compositionally biased region" description="Polar residues" evidence="3">
    <location>
        <begin position="1109"/>
        <end position="1119"/>
    </location>
</feature>
<accession>A0A433T9W0</accession>
<feature type="region of interest" description="Disordered" evidence="3">
    <location>
        <begin position="365"/>
        <end position="384"/>
    </location>
</feature>
<dbReference type="Proteomes" id="UP000271974">
    <property type="component" value="Unassembled WGS sequence"/>
</dbReference>
<feature type="region of interest" description="Disordered" evidence="3">
    <location>
        <begin position="953"/>
        <end position="1047"/>
    </location>
</feature>
<dbReference type="GO" id="GO:0045727">
    <property type="term" value="P:positive regulation of translation"/>
    <property type="evidence" value="ECO:0007669"/>
    <property type="project" value="TreeGrafter"/>
</dbReference>
<dbReference type="Gene3D" id="1.10.10.10">
    <property type="entry name" value="Winged helix-like DNA-binding domain superfamily/Winged helix DNA-binding domain"/>
    <property type="match status" value="1"/>
</dbReference>
<dbReference type="GO" id="GO:0003730">
    <property type="term" value="F:mRNA 3'-UTR binding"/>
    <property type="evidence" value="ECO:0007669"/>
    <property type="project" value="TreeGrafter"/>
</dbReference>
<feature type="compositionally biased region" description="Gly residues" evidence="3">
    <location>
        <begin position="969"/>
        <end position="983"/>
    </location>
</feature>
<dbReference type="Pfam" id="PF05383">
    <property type="entry name" value="La"/>
    <property type="match status" value="1"/>
</dbReference>
<feature type="region of interest" description="Disordered" evidence="3">
    <location>
        <begin position="624"/>
        <end position="924"/>
    </location>
</feature>
<feature type="domain" description="HTH La-type RNA-binding" evidence="4">
    <location>
        <begin position="185"/>
        <end position="274"/>
    </location>
</feature>
<evidence type="ECO:0000259" key="4">
    <source>
        <dbReference type="PROSITE" id="PS50961"/>
    </source>
</evidence>
<dbReference type="SUPFAM" id="SSF46785">
    <property type="entry name" value="Winged helix' DNA-binding domain"/>
    <property type="match status" value="1"/>
</dbReference>
<feature type="compositionally biased region" description="Polar residues" evidence="3">
    <location>
        <begin position="71"/>
        <end position="80"/>
    </location>
</feature>
<dbReference type="PANTHER" id="PTHR22792:SF131">
    <property type="entry name" value="LA-RELATED PROTEIN LARP4B"/>
    <property type="match status" value="1"/>
</dbReference>
<sequence length="1312" mass="140805">MMTQDRSTGQPLAAPVLSGGTKTLDRPPDVIVTPSIAPTSASSTTELQSPEAPQVSPRNLNPAAPAFHQLAPTSPKNLNPSAPVFRQSQSSEQPASESTDTAAYPAVAPAAQQGSGGSDAGGEGDAPSLPNGGIEGLTLEDKPGIGMEDPVTTVSDGLARGEGEESPNEQQQYQYTDQGDDHTEYIYPEELLAPVTKQMHYYFSSENLPNDKFLNGHMDSDKYIPLDLFLDFGRIKPICSSLDMLAQAVEASSYLELNETKDKVRVSQCRKTLTLRGFPGAPPVTEEAMRKFVLDIGAEMPTRIELVMVKDKLSTWYVTFRDMSAALNSFSMFHNKQAVFKGHNIGCCIKSSGTLGGSGYYPTATSSGAVEEQHHSHPHQQPRRMVPHTQASAASGISTVTVTAPVPAHTVVPSTPSPMPQQPQQQQHHHHHHQQLQQQAAAAAAAAAALLPQYQAMQLHPSFVSGSPTSIYYPQTSPSYMQYMPGILPQGWPGAAAAMDPGIIMQSNGLQPQQIRSTPMPRPQIMPSGPGGQQHRFTRPQRVNRPNNSIDRSNSERGNDRQAPVVSVANLAGARSSPSTNANYMLHNQHQPQHHHHQQHHRGGNSGANVREDVVSAVMSVSAVPQVASAHHHQQQQQQQQYVPPLVSQHQLQQQQPHASISTTTGTPSMEAPQYQHHHGQQPGSNTGGGQQTMLVQGATGSSSSTSSSAGVPGLPHHATGGGSGGSGIGQSQMQQHPLSHHHNQQHHHSQPPPPLPHQQNQQTAQPSQHHHQHHPQHHAHHQQHHHPNQQHQQQHHHHHQGQQHHHQQHHHHQQQHPHLLHNQHQPPQQNHHHPGNHHHHHHQQQQHHNMMQQPPPLHSQHIHAPPPPHHPHHQHQALQGNRPDRKPRRRREDMGRNQRVERAHRANFSSQVPPVADNFTMEANSFPPLPGAANNVANSEVSHENRLSDVVRGLPRTQGGTTSVGSNSGLGGPIAVGGGGPRGPSSSPSPVPTPGLSTPSAQSNHHGHHSQQRGLSNQQADSDTSGALDDADTASSSQEDADVDAAAGDISVVLPVSSDSRMNAGVKTEMGSPLEPHPHVGMSRPYKVSASTNGAAGGSRSSEPRHGPTSSTVSSGMPNHQGARGPQPAVQSPLLSPTAVATVEAPKPSYAQIAQKTANTVIVSSGTDPVPVGAAAMHTPQSGQTPLTSSSNTSTAPPSAAVPAQNGPSASVSSQQLSGNPMSTSARSNSGGTYNQSPNHSYQRDYRPGQHRAGSGAATKDGNFQGGPLYQRPPNANNNNNVNNRRNGKDKLPPNNMNNKFDRRKPEARQK</sequence>
<organism evidence="5 6">
    <name type="scientific">Elysia chlorotica</name>
    <name type="common">Eastern emerald elysia</name>
    <name type="synonym">Sea slug</name>
    <dbReference type="NCBI Taxonomy" id="188477"/>
    <lineage>
        <taxon>Eukaryota</taxon>
        <taxon>Metazoa</taxon>
        <taxon>Spiralia</taxon>
        <taxon>Lophotrochozoa</taxon>
        <taxon>Mollusca</taxon>
        <taxon>Gastropoda</taxon>
        <taxon>Heterobranchia</taxon>
        <taxon>Euthyneura</taxon>
        <taxon>Panpulmonata</taxon>
        <taxon>Sacoglossa</taxon>
        <taxon>Placobranchoidea</taxon>
        <taxon>Plakobranchidae</taxon>
        <taxon>Elysia</taxon>
    </lineage>
</organism>
<keyword evidence="1 2" id="KW-0694">RNA-binding</keyword>
<feature type="compositionally biased region" description="Basic residues" evidence="3">
    <location>
        <begin position="592"/>
        <end position="603"/>
    </location>
</feature>
<feature type="compositionally biased region" description="Basic and acidic residues" evidence="3">
    <location>
        <begin position="891"/>
        <end position="905"/>
    </location>
</feature>
<feature type="compositionally biased region" description="Gly residues" evidence="3">
    <location>
        <begin position="114"/>
        <end position="124"/>
    </location>
</feature>
<dbReference type="InterPro" id="IPR036388">
    <property type="entry name" value="WH-like_DNA-bd_sf"/>
</dbReference>
<feature type="compositionally biased region" description="Polar residues" evidence="3">
    <location>
        <begin position="1"/>
        <end position="10"/>
    </location>
</feature>
<feature type="compositionally biased region" description="Basic residues" evidence="3">
    <location>
        <begin position="739"/>
        <end position="750"/>
    </location>
</feature>
<feature type="compositionally biased region" description="Low complexity" evidence="3">
    <location>
        <begin position="698"/>
        <end position="711"/>
    </location>
</feature>
<feature type="region of interest" description="Disordered" evidence="3">
    <location>
        <begin position="1064"/>
        <end position="1138"/>
    </location>
</feature>
<feature type="region of interest" description="Disordered" evidence="3">
    <location>
        <begin position="513"/>
        <end position="608"/>
    </location>
</feature>
<dbReference type="GO" id="GO:0010494">
    <property type="term" value="C:cytoplasmic stress granule"/>
    <property type="evidence" value="ECO:0007669"/>
    <property type="project" value="TreeGrafter"/>
</dbReference>
<feature type="compositionally biased region" description="Polar residues" evidence="3">
    <location>
        <begin position="1207"/>
        <end position="1242"/>
    </location>
</feature>
<dbReference type="InterPro" id="IPR045180">
    <property type="entry name" value="La_dom_prot"/>
</dbReference>
<feature type="region of interest" description="Disordered" evidence="3">
    <location>
        <begin position="408"/>
        <end position="441"/>
    </location>
</feature>
<dbReference type="CDD" id="cd07323">
    <property type="entry name" value="LAM"/>
    <property type="match status" value="1"/>
</dbReference>
<comment type="caution">
    <text evidence="5">The sequence shown here is derived from an EMBL/GenBank/DDBJ whole genome shotgun (WGS) entry which is preliminary data.</text>
</comment>
<feature type="compositionally biased region" description="Polar residues" evidence="3">
    <location>
        <begin position="959"/>
        <end position="968"/>
    </location>
</feature>
<feature type="compositionally biased region" description="Basic residues" evidence="3">
    <location>
        <begin position="769"/>
        <end position="822"/>
    </location>
</feature>
<feature type="region of interest" description="Disordered" evidence="3">
    <location>
        <begin position="1"/>
        <end position="176"/>
    </location>
</feature>
<dbReference type="InterPro" id="IPR006630">
    <property type="entry name" value="La_HTH"/>
</dbReference>
<dbReference type="OrthoDB" id="340227at2759"/>
<keyword evidence="6" id="KW-1185">Reference proteome</keyword>
<feature type="compositionally biased region" description="Polar residues" evidence="3">
    <location>
        <begin position="659"/>
        <end position="668"/>
    </location>
</feature>
<feature type="compositionally biased region" description="Low complexity" evidence="3">
    <location>
        <begin position="847"/>
        <end position="864"/>
    </location>
</feature>
<evidence type="ECO:0000256" key="3">
    <source>
        <dbReference type="SAM" id="MobiDB-lite"/>
    </source>
</evidence>
<dbReference type="SMART" id="SM00715">
    <property type="entry name" value="LA"/>
    <property type="match status" value="1"/>
</dbReference>
<evidence type="ECO:0000256" key="1">
    <source>
        <dbReference type="ARBA" id="ARBA00022884"/>
    </source>
</evidence>
<feature type="compositionally biased region" description="Low complexity" evidence="3">
    <location>
        <begin position="33"/>
        <end position="45"/>
    </location>
</feature>
<feature type="compositionally biased region" description="Basic and acidic residues" evidence="3">
    <location>
        <begin position="1301"/>
        <end position="1312"/>
    </location>
</feature>
<feature type="compositionally biased region" description="Low complexity" evidence="3">
    <location>
        <begin position="624"/>
        <end position="658"/>
    </location>
</feature>
<feature type="compositionally biased region" description="Low complexity" evidence="3">
    <location>
        <begin position="1186"/>
        <end position="1205"/>
    </location>
</feature>
<dbReference type="PANTHER" id="PTHR22792">
    <property type="entry name" value="LUPUS LA PROTEIN-RELATED"/>
    <property type="match status" value="1"/>
</dbReference>